<dbReference type="EMBL" id="CADEPM010000007">
    <property type="protein sequence ID" value="CAB3408151.1"/>
    <property type="molecule type" value="Genomic_DNA"/>
</dbReference>
<dbReference type="InterPro" id="IPR042490">
    <property type="entry name" value="Thio_Ohase/BAAT_N"/>
</dbReference>
<feature type="active site" description="Charge relay system" evidence="2">
    <location>
        <position position="325"/>
    </location>
</feature>
<dbReference type="FunFam" id="3.40.50.1820:FF:000024">
    <property type="entry name" value="acyl-coenzyme A thioesterase 4"/>
    <property type="match status" value="1"/>
</dbReference>
<dbReference type="InterPro" id="IPR016662">
    <property type="entry name" value="Acyl-CoA_thioEstase_long-chain"/>
</dbReference>
<protein>
    <recommendedName>
        <fullName evidence="7">BAAT/Acyl-CoA thioester hydrolase C-terminal domain-containing protein</fullName>
    </recommendedName>
</protein>
<feature type="active site" description="Charge relay system" evidence="2">
    <location>
        <position position="357"/>
    </location>
</feature>
<keyword evidence="6" id="KW-1185">Reference proteome</keyword>
<dbReference type="GO" id="GO:0006631">
    <property type="term" value="P:fatty acid metabolic process"/>
    <property type="evidence" value="ECO:0007669"/>
    <property type="project" value="TreeGrafter"/>
</dbReference>
<dbReference type="InterPro" id="IPR014940">
    <property type="entry name" value="BAAT_C"/>
</dbReference>
<feature type="domain" description="Acyl-CoA thioester hydrolase/bile acid-CoA amino acid N-acetyltransferase" evidence="3">
    <location>
        <begin position="13"/>
        <end position="134"/>
    </location>
</feature>
<evidence type="ECO:0000313" key="6">
    <source>
        <dbReference type="Proteomes" id="UP000494206"/>
    </source>
</evidence>
<proteinExistence type="inferred from homology"/>
<evidence type="ECO:0000313" key="5">
    <source>
        <dbReference type="EMBL" id="CAB3408151.1"/>
    </source>
</evidence>
<dbReference type="SUPFAM" id="SSF53474">
    <property type="entry name" value="alpha/beta-Hydrolases"/>
    <property type="match status" value="1"/>
</dbReference>
<evidence type="ECO:0000259" key="4">
    <source>
        <dbReference type="Pfam" id="PF08840"/>
    </source>
</evidence>
<feature type="domain" description="BAAT/Acyl-CoA thioester hydrolase C-terminal" evidence="4">
    <location>
        <begin position="197"/>
        <end position="408"/>
    </location>
</feature>
<dbReference type="InterPro" id="IPR029058">
    <property type="entry name" value="AB_hydrolase_fold"/>
</dbReference>
<sequence>MSLHIDKPDTMQNEKVQIRASGLRAEATYLFVMRLRHNYGTHKAFASFRADSTGKIDLKYAKPLRGTYQNADPMGLFLSMAPCEDFAYGGYLRCTPPIPFIYELQIIDAANQVLDTIYIKKHWMHPKLTRTEIEHDGFFGTLFKPPGHGPFPAIIDLSGTGGGIHEHKGAMLASEGFVVLCVAFFQYKDLPAKMEHVDLNYFKKPIDFLLSLPFTHKKLGIQGVSFGATVVDLLATRHGEVIKSVVSINGPHGISDYVFMKENGVDLPMHKFEQPTPESLKFINKVLITAPTFKEITLSLTAETEIPWWKAPSDVKFRIIGSVDDMCQPSVHCTIYRQRRLKETGHDVEVELVNGGHIMEPPYFPHYELVYAKFQGFYCGYGGEVVLHAKAQERTWANTIKFFKRTLGCPPDMPDWDRFTQIERPANYENHSKL</sequence>
<dbReference type="OrthoDB" id="6347013at2759"/>
<dbReference type="Gene3D" id="3.40.50.1820">
    <property type="entry name" value="alpha/beta hydrolase"/>
    <property type="match status" value="1"/>
</dbReference>
<dbReference type="FunFam" id="2.60.40.2240:FF:000003">
    <property type="entry name" value="Protein CBG04103"/>
    <property type="match status" value="1"/>
</dbReference>
<comment type="caution">
    <text evidence="5">The sequence shown here is derived from an EMBL/GenBank/DDBJ whole genome shotgun (WGS) entry which is preliminary data.</text>
</comment>
<accession>A0A8S1F7E5</accession>
<evidence type="ECO:0000256" key="1">
    <source>
        <dbReference type="ARBA" id="ARBA00006538"/>
    </source>
</evidence>
<dbReference type="PANTHER" id="PTHR10824:SF10">
    <property type="entry name" value="BAAT_ACYL-COA THIOESTER HYDROLASE PROTEIN"/>
    <property type="match status" value="1"/>
</dbReference>
<evidence type="ECO:0000256" key="2">
    <source>
        <dbReference type="PIRSR" id="PIRSR016521-1"/>
    </source>
</evidence>
<dbReference type="InterPro" id="IPR006862">
    <property type="entry name" value="Thio_Ohase/aa_AcTrfase"/>
</dbReference>
<dbReference type="Gene3D" id="2.60.40.2240">
    <property type="entry name" value="Acyl-CoA thioester hydrolase/BAAT N-terminal domain"/>
    <property type="match status" value="1"/>
</dbReference>
<dbReference type="GO" id="GO:0047617">
    <property type="term" value="F:fatty acyl-CoA hydrolase activity"/>
    <property type="evidence" value="ECO:0007669"/>
    <property type="project" value="TreeGrafter"/>
</dbReference>
<evidence type="ECO:0000259" key="3">
    <source>
        <dbReference type="Pfam" id="PF04775"/>
    </source>
</evidence>
<name>A0A8S1F7E5_9PELO</name>
<dbReference type="Pfam" id="PF04775">
    <property type="entry name" value="Bile_Hydr_Trans"/>
    <property type="match status" value="1"/>
</dbReference>
<organism evidence="5 6">
    <name type="scientific">Caenorhabditis bovis</name>
    <dbReference type="NCBI Taxonomy" id="2654633"/>
    <lineage>
        <taxon>Eukaryota</taxon>
        <taxon>Metazoa</taxon>
        <taxon>Ecdysozoa</taxon>
        <taxon>Nematoda</taxon>
        <taxon>Chromadorea</taxon>
        <taxon>Rhabditida</taxon>
        <taxon>Rhabditina</taxon>
        <taxon>Rhabditomorpha</taxon>
        <taxon>Rhabditoidea</taxon>
        <taxon>Rhabditidae</taxon>
        <taxon>Peloderinae</taxon>
        <taxon>Caenorhabditis</taxon>
    </lineage>
</organism>
<dbReference type="AlphaFoldDB" id="A0A8S1F7E5"/>
<comment type="similarity">
    <text evidence="1">Belongs to the C/M/P thioester hydrolase family.</text>
</comment>
<dbReference type="GO" id="GO:0006637">
    <property type="term" value="P:acyl-CoA metabolic process"/>
    <property type="evidence" value="ECO:0007669"/>
    <property type="project" value="InterPro"/>
</dbReference>
<dbReference type="PANTHER" id="PTHR10824">
    <property type="entry name" value="ACYL-COENZYME A THIOESTERASE-RELATED"/>
    <property type="match status" value="1"/>
</dbReference>
<dbReference type="Pfam" id="PF08840">
    <property type="entry name" value="BAAT_C"/>
    <property type="match status" value="1"/>
</dbReference>
<evidence type="ECO:0008006" key="7">
    <source>
        <dbReference type="Google" id="ProtNLM"/>
    </source>
</evidence>
<dbReference type="PIRSF" id="PIRSF016521">
    <property type="entry name" value="Acyl-CoA_hydro"/>
    <property type="match status" value="1"/>
</dbReference>
<dbReference type="Proteomes" id="UP000494206">
    <property type="component" value="Unassembled WGS sequence"/>
</dbReference>
<gene>
    <name evidence="5" type="ORF">CBOVIS_LOCUS9967</name>
</gene>
<feature type="active site" description="Charge relay system" evidence="2">
    <location>
        <position position="225"/>
    </location>
</feature>
<reference evidence="5 6" key="1">
    <citation type="submission" date="2020-04" db="EMBL/GenBank/DDBJ databases">
        <authorList>
            <person name="Laetsch R D."/>
            <person name="Stevens L."/>
            <person name="Kumar S."/>
            <person name="Blaxter L. M."/>
        </authorList>
    </citation>
    <scope>NUCLEOTIDE SEQUENCE [LARGE SCALE GENOMIC DNA]</scope>
</reference>